<dbReference type="RefSeq" id="WP_342022653.1">
    <property type="nucleotide sequence ID" value="NZ_CP151657.1"/>
</dbReference>
<evidence type="ECO:0000313" key="1">
    <source>
        <dbReference type="EMBL" id="WZP14992.1"/>
    </source>
</evidence>
<evidence type="ECO:0000313" key="2">
    <source>
        <dbReference type="Proteomes" id="UP001448858"/>
    </source>
</evidence>
<protein>
    <submittedName>
        <fullName evidence="1">GNAT family protein</fullName>
        <ecNumber evidence="1">2.-.-.-</ecNumber>
    </submittedName>
</protein>
<keyword evidence="2" id="KW-1185">Reference proteome</keyword>
<dbReference type="Gene3D" id="3.40.630.30">
    <property type="match status" value="1"/>
</dbReference>
<sequence>MNEQGRLLVFADENDQPFGLGTFASKGNPRNYEVAVLVGEESLWETGRGALAASRLIDHLFMTLDANKIFALTLVVNPLAISTLSSGGFTLEGRLRDHYYVDGNFEDCLIWGQTRAEYDQLTVEVHPESAFTYVPMISGELRERSERLLEKLASEGVLAR</sequence>
<dbReference type="Proteomes" id="UP001448858">
    <property type="component" value="Chromosome"/>
</dbReference>
<accession>A0ABZ2ZS53</accession>
<dbReference type="SUPFAM" id="SSF55729">
    <property type="entry name" value="Acyl-CoA N-acyltransferases (Nat)"/>
    <property type="match status" value="1"/>
</dbReference>
<dbReference type="GO" id="GO:0016740">
    <property type="term" value="F:transferase activity"/>
    <property type="evidence" value="ECO:0007669"/>
    <property type="project" value="UniProtKB-KW"/>
</dbReference>
<keyword evidence="1" id="KW-0808">Transferase</keyword>
<reference evidence="1 2" key="1">
    <citation type="submission" date="2024-04" db="EMBL/GenBank/DDBJ databases">
        <title>Arthrobacter sp. from Plains bison fecal sample.</title>
        <authorList>
            <person name="Ruzzini A."/>
        </authorList>
    </citation>
    <scope>NUCLEOTIDE SEQUENCE [LARGE SCALE GENOMIC DNA]</scope>
    <source>
        <strain evidence="1 2">EINP1</strain>
    </source>
</reference>
<dbReference type="InterPro" id="IPR016181">
    <property type="entry name" value="Acyl_CoA_acyltransferase"/>
</dbReference>
<dbReference type="EC" id="2.-.-.-" evidence="1"/>
<gene>
    <name evidence="1" type="ORF">AAE021_12445</name>
</gene>
<name>A0ABZ2ZS53_9MICC</name>
<proteinExistence type="predicted"/>
<dbReference type="EMBL" id="CP151657">
    <property type="protein sequence ID" value="WZP14992.1"/>
    <property type="molecule type" value="Genomic_DNA"/>
</dbReference>
<organism evidence="1 2">
    <name type="scientific">Arthrobacter citreus</name>
    <dbReference type="NCBI Taxonomy" id="1670"/>
    <lineage>
        <taxon>Bacteria</taxon>
        <taxon>Bacillati</taxon>
        <taxon>Actinomycetota</taxon>
        <taxon>Actinomycetes</taxon>
        <taxon>Micrococcales</taxon>
        <taxon>Micrococcaceae</taxon>
        <taxon>Arthrobacter</taxon>
    </lineage>
</organism>